<organism evidence="1 2">
    <name type="scientific">Caldibacillus thermoamylovorans</name>
    <dbReference type="NCBI Taxonomy" id="35841"/>
    <lineage>
        <taxon>Bacteria</taxon>
        <taxon>Bacillati</taxon>
        <taxon>Bacillota</taxon>
        <taxon>Bacilli</taxon>
        <taxon>Bacillales</taxon>
        <taxon>Bacillaceae</taxon>
        <taxon>Caldibacillus</taxon>
    </lineage>
</organism>
<dbReference type="Proteomes" id="UP000040576">
    <property type="component" value="Unassembled WGS sequence"/>
</dbReference>
<sequence length="39" mass="4488">MANQFFIDFLINTVIISVFRNNHDGGTLKLVKKAKSFFL</sequence>
<keyword evidence="2" id="KW-1185">Reference proteome</keyword>
<gene>
    <name evidence="1" type="ORF">BT1A1_1794</name>
</gene>
<evidence type="ECO:0000313" key="2">
    <source>
        <dbReference type="Proteomes" id="UP000040576"/>
    </source>
</evidence>
<name>A0A090J187_9BACI</name>
<protein>
    <submittedName>
        <fullName evidence="1">Uncharacterized protein</fullName>
    </submittedName>
</protein>
<dbReference type="EMBL" id="CCRF01000052">
    <property type="protein sequence ID" value="CEE01620.1"/>
    <property type="molecule type" value="Genomic_DNA"/>
</dbReference>
<evidence type="ECO:0000313" key="1">
    <source>
        <dbReference type="EMBL" id="CEE01620.1"/>
    </source>
</evidence>
<proteinExistence type="predicted"/>
<accession>A0A090J187</accession>
<reference evidence="1 2" key="1">
    <citation type="submission" date="2014-07" db="EMBL/GenBank/DDBJ databases">
        <authorList>
            <person name="Wibberg Daniel"/>
        </authorList>
    </citation>
    <scope>NUCLEOTIDE SEQUENCE [LARGE SCALE GENOMIC DNA]</scope>
</reference>
<dbReference type="AlphaFoldDB" id="A0A090J187"/>